<keyword evidence="3" id="KW-1185">Reference proteome</keyword>
<dbReference type="GeneID" id="7453321"/>
<proteinExistence type="predicted"/>
<organism evidence="2 3">
    <name type="scientific">Thalassiosira pseudonana</name>
    <name type="common">Marine diatom</name>
    <name type="synonym">Cyclotella nana</name>
    <dbReference type="NCBI Taxonomy" id="35128"/>
    <lineage>
        <taxon>Eukaryota</taxon>
        <taxon>Sar</taxon>
        <taxon>Stramenopiles</taxon>
        <taxon>Ochrophyta</taxon>
        <taxon>Bacillariophyta</taxon>
        <taxon>Coscinodiscophyceae</taxon>
        <taxon>Thalassiosirophycidae</taxon>
        <taxon>Thalassiosirales</taxon>
        <taxon>Thalassiosiraceae</taxon>
        <taxon>Thalassiosira</taxon>
    </lineage>
</organism>
<evidence type="ECO:0000313" key="2">
    <source>
        <dbReference type="EMBL" id="EED92805.1"/>
    </source>
</evidence>
<dbReference type="EMBL" id="CM000641">
    <property type="protein sequence ID" value="EED92805.1"/>
    <property type="molecule type" value="Genomic_DNA"/>
</dbReference>
<evidence type="ECO:0000313" key="3">
    <source>
        <dbReference type="Proteomes" id="UP000001449"/>
    </source>
</evidence>
<dbReference type="HOGENOM" id="CLU_1528234_0_0_1"/>
<dbReference type="Proteomes" id="UP000001449">
    <property type="component" value="Chromosome 4"/>
</dbReference>
<sequence>MWLFPRDPPTNVFLASRKKDVGSDEDSTEHVQDKEKCCSTPRQMEEADTVEMLDEETSRMLEAQFNSSPWKNDEESKISEYSTSTKRSVMTNHSRLYYENIETFDEETEKHHSGRVTVNRGRYPLSHVQRGAEPSIPFILDLVNGDGLTVYEDDGSRIQSLDGDEFDSRGNFSQFA</sequence>
<evidence type="ECO:0000256" key="1">
    <source>
        <dbReference type="SAM" id="MobiDB-lite"/>
    </source>
</evidence>
<feature type="region of interest" description="Disordered" evidence="1">
    <location>
        <begin position="65"/>
        <end position="85"/>
    </location>
</feature>
<protein>
    <submittedName>
        <fullName evidence="2">Uncharacterized protein</fullName>
    </submittedName>
</protein>
<dbReference type="RefSeq" id="XP_002289268.1">
    <property type="nucleotide sequence ID" value="XM_002289232.1"/>
</dbReference>
<feature type="compositionally biased region" description="Basic and acidic residues" evidence="1">
    <location>
        <begin position="17"/>
        <end position="37"/>
    </location>
</feature>
<dbReference type="PaxDb" id="35128-Thaps4348"/>
<dbReference type="AlphaFoldDB" id="B8BZ11"/>
<gene>
    <name evidence="2" type="ORF">THAPSDRAFT_4348</name>
</gene>
<dbReference type="InParanoid" id="B8BZ11"/>
<dbReference type="KEGG" id="tps:THAPSDRAFT_4348"/>
<feature type="region of interest" description="Disordered" evidence="1">
    <location>
        <begin position="17"/>
        <end position="47"/>
    </location>
</feature>
<reference evidence="2 3" key="2">
    <citation type="journal article" date="2008" name="Nature">
        <title>The Phaeodactylum genome reveals the evolutionary history of diatom genomes.</title>
        <authorList>
            <person name="Bowler C."/>
            <person name="Allen A.E."/>
            <person name="Badger J.H."/>
            <person name="Grimwood J."/>
            <person name="Jabbari K."/>
            <person name="Kuo A."/>
            <person name="Maheswari U."/>
            <person name="Martens C."/>
            <person name="Maumus F."/>
            <person name="Otillar R.P."/>
            <person name="Rayko E."/>
            <person name="Salamov A."/>
            <person name="Vandepoele K."/>
            <person name="Beszteri B."/>
            <person name="Gruber A."/>
            <person name="Heijde M."/>
            <person name="Katinka M."/>
            <person name="Mock T."/>
            <person name="Valentin K."/>
            <person name="Verret F."/>
            <person name="Berges J.A."/>
            <person name="Brownlee C."/>
            <person name="Cadoret J.P."/>
            <person name="Chiovitti A."/>
            <person name="Choi C.J."/>
            <person name="Coesel S."/>
            <person name="De Martino A."/>
            <person name="Detter J.C."/>
            <person name="Durkin C."/>
            <person name="Falciatore A."/>
            <person name="Fournet J."/>
            <person name="Haruta M."/>
            <person name="Huysman M.J."/>
            <person name="Jenkins B.D."/>
            <person name="Jiroutova K."/>
            <person name="Jorgensen R.E."/>
            <person name="Joubert Y."/>
            <person name="Kaplan A."/>
            <person name="Kroger N."/>
            <person name="Kroth P.G."/>
            <person name="La Roche J."/>
            <person name="Lindquist E."/>
            <person name="Lommer M."/>
            <person name="Martin-Jezequel V."/>
            <person name="Lopez P.J."/>
            <person name="Lucas S."/>
            <person name="Mangogna M."/>
            <person name="McGinnis K."/>
            <person name="Medlin L.K."/>
            <person name="Montsant A."/>
            <person name="Oudot-Le Secq M.P."/>
            <person name="Napoli C."/>
            <person name="Obornik M."/>
            <person name="Parker M.S."/>
            <person name="Petit J.L."/>
            <person name="Porcel B.M."/>
            <person name="Poulsen N."/>
            <person name="Robison M."/>
            <person name="Rychlewski L."/>
            <person name="Rynearson T.A."/>
            <person name="Schmutz J."/>
            <person name="Shapiro H."/>
            <person name="Siaut M."/>
            <person name="Stanley M."/>
            <person name="Sussman M.R."/>
            <person name="Taylor A.R."/>
            <person name="Vardi A."/>
            <person name="von Dassow P."/>
            <person name="Vyverman W."/>
            <person name="Willis A."/>
            <person name="Wyrwicz L.S."/>
            <person name="Rokhsar D.S."/>
            <person name="Weissenbach J."/>
            <person name="Armbrust E.V."/>
            <person name="Green B.R."/>
            <person name="Van de Peer Y."/>
            <person name="Grigoriev I.V."/>
        </authorList>
    </citation>
    <scope>NUCLEOTIDE SEQUENCE [LARGE SCALE GENOMIC DNA]</scope>
    <source>
        <strain evidence="2 3">CCMP1335</strain>
    </source>
</reference>
<name>B8BZ11_THAPS</name>
<reference evidence="2 3" key="1">
    <citation type="journal article" date="2004" name="Science">
        <title>The genome of the diatom Thalassiosira pseudonana: ecology, evolution, and metabolism.</title>
        <authorList>
            <person name="Armbrust E.V."/>
            <person name="Berges J.A."/>
            <person name="Bowler C."/>
            <person name="Green B.R."/>
            <person name="Martinez D."/>
            <person name="Putnam N.H."/>
            <person name="Zhou S."/>
            <person name="Allen A.E."/>
            <person name="Apt K.E."/>
            <person name="Bechner M."/>
            <person name="Brzezinski M.A."/>
            <person name="Chaal B.K."/>
            <person name="Chiovitti A."/>
            <person name="Davis A.K."/>
            <person name="Demarest M.S."/>
            <person name="Detter J.C."/>
            <person name="Glavina T."/>
            <person name="Goodstein D."/>
            <person name="Hadi M.Z."/>
            <person name="Hellsten U."/>
            <person name="Hildebrand M."/>
            <person name="Jenkins B.D."/>
            <person name="Jurka J."/>
            <person name="Kapitonov V.V."/>
            <person name="Kroger N."/>
            <person name="Lau W.W."/>
            <person name="Lane T.W."/>
            <person name="Larimer F.W."/>
            <person name="Lippmeier J.C."/>
            <person name="Lucas S."/>
            <person name="Medina M."/>
            <person name="Montsant A."/>
            <person name="Obornik M."/>
            <person name="Parker M.S."/>
            <person name="Palenik B."/>
            <person name="Pazour G.J."/>
            <person name="Richardson P.M."/>
            <person name="Rynearson T.A."/>
            <person name="Saito M.A."/>
            <person name="Schwartz D.C."/>
            <person name="Thamatrakoln K."/>
            <person name="Valentin K."/>
            <person name="Vardi A."/>
            <person name="Wilkerson F.P."/>
            <person name="Rokhsar D.S."/>
        </authorList>
    </citation>
    <scope>NUCLEOTIDE SEQUENCE [LARGE SCALE GENOMIC DNA]</scope>
    <source>
        <strain evidence="2 3">CCMP1335</strain>
    </source>
</reference>
<accession>B8BZ11</accession>